<gene>
    <name evidence="2" type="ORF">ORQ98_15515</name>
</gene>
<evidence type="ECO:0000313" key="3">
    <source>
        <dbReference type="Proteomes" id="UP001528823"/>
    </source>
</evidence>
<dbReference type="Proteomes" id="UP001528823">
    <property type="component" value="Unassembled WGS sequence"/>
</dbReference>
<evidence type="ECO:0000313" key="2">
    <source>
        <dbReference type="EMBL" id="MDE1463371.1"/>
    </source>
</evidence>
<keyword evidence="3" id="KW-1185">Reference proteome</keyword>
<reference evidence="2 3" key="1">
    <citation type="submission" date="2022-11" db="EMBL/GenBank/DDBJ databases">
        <title>Spartinivicinus poritis sp. nov., isolated from scleractinian coral Porites lutea.</title>
        <authorList>
            <person name="Zhang G."/>
            <person name="Cai L."/>
            <person name="Wei Q."/>
        </authorList>
    </citation>
    <scope>NUCLEOTIDE SEQUENCE [LARGE SCALE GENOMIC DNA]</scope>
    <source>
        <strain evidence="2 3">A2-2</strain>
    </source>
</reference>
<evidence type="ECO:0008006" key="4">
    <source>
        <dbReference type="Google" id="ProtNLM"/>
    </source>
</evidence>
<proteinExistence type="predicted"/>
<dbReference type="RefSeq" id="WP_274689709.1">
    <property type="nucleotide sequence ID" value="NZ_JAPMOU010000019.1"/>
</dbReference>
<keyword evidence="1" id="KW-0812">Transmembrane</keyword>
<organism evidence="2 3">
    <name type="scientific">Spartinivicinus poritis</name>
    <dbReference type="NCBI Taxonomy" id="2994640"/>
    <lineage>
        <taxon>Bacteria</taxon>
        <taxon>Pseudomonadati</taxon>
        <taxon>Pseudomonadota</taxon>
        <taxon>Gammaproteobacteria</taxon>
        <taxon>Oceanospirillales</taxon>
        <taxon>Zooshikellaceae</taxon>
        <taxon>Spartinivicinus</taxon>
    </lineage>
</organism>
<dbReference type="EMBL" id="JAPMOU010000019">
    <property type="protein sequence ID" value="MDE1463371.1"/>
    <property type="molecule type" value="Genomic_DNA"/>
</dbReference>
<name>A0ABT5UAG2_9GAMM</name>
<protein>
    <recommendedName>
        <fullName evidence="4">Phage tail tape measure protein</fullName>
    </recommendedName>
</protein>
<accession>A0ABT5UAG2</accession>
<comment type="caution">
    <text evidence="2">The sequence shown here is derived from an EMBL/GenBank/DDBJ whole genome shotgun (WGS) entry which is preliminary data.</text>
</comment>
<keyword evidence="1" id="KW-1133">Transmembrane helix</keyword>
<sequence length="672" mass="70988">MTDAVTSTLNQLFENNIAAVNKQAQAASNSLSKGLNNSFQSINRTLETKLPKVSQTIAETLNLQDKLVQNSLEDIWQASGGVNNLLTNTTSALSSVKDALIDSVTNDIGPALLDNAQEGIATSIADKLSINTEVVNSFVGDVRQAIGNPFDLTENFSAVGENLQNALSGDSAISLLQSLGDAHLPKVGQSIANALSLDESLVTGSLESIWQASGGVDNLVNNFEGAFSAIKATAYNELKDVITPALLDNAQENLSNAIANKFNVNAGLVNSFVGDIRQAIGNPFELSDNLANVRGAIVELGQQHLASYGKSLANNTAALVSRRANLVKNTFATQGFSAGVKSLTRQFRLLSRLGVLKFKRTLSTLVGGIRLATAQFWLFNASILANPLVAIIAGIVAAVAVVGAIIYKYWEPIKAFMSSMFDGLISALGPVRQALAPVFSALEPIFSGIGSAINWIVDAFSNLFTPVQSTAAELAAFGSIGESVGNVLGAVFAFLLTPIALVAEGIGWLGDKVSAFADFAGDLLGGIVSFFGGGDEDEGEEKRKSAKKIAKKEQQAKQRIKTVASQVTTVSTSAAGNVVDLNNYRVAQSSNRTQRASLSSNQSIRSIHPQRQNVVPIRSQVTKSNVAVNAPITINATANQNPQVIAAMVKVELDKREQQAQLKQRGALYDIG</sequence>
<evidence type="ECO:0000256" key="1">
    <source>
        <dbReference type="SAM" id="Phobius"/>
    </source>
</evidence>
<keyword evidence="1" id="KW-0472">Membrane</keyword>
<feature type="transmembrane region" description="Helical" evidence="1">
    <location>
        <begin position="388"/>
        <end position="410"/>
    </location>
</feature>